<evidence type="ECO:0000256" key="2">
    <source>
        <dbReference type="ARBA" id="ARBA00022630"/>
    </source>
</evidence>
<sequence length="317" mass="34271">MASQYDVIIIGGGPAGLSSASSIVRQDHKTLLLDSQKYRNALSKHMYTVASWDHRDPEEFRAASRADLTRYGSVTIENAEVESLKQREDGLFQVVAGDGKTWTGKKIILATGVEDVFPDIPGYADCWVSGIFHCLYCHGWEEQWVNTAGMLAEGDTGAVVPALHFARQALRMAKQVTLYTNGNEALAKELMDALNDAPAPMMVNSKKITKLVKAPERARVVLELEDGTAATEGFLAHKPKTKLRGNLAEQLGLEMTPMNTVKVNPPFNQTSLKGVFAAGDCASPMQTVTGALNGGTCTGGGAPLQIQAELYNQRAIF</sequence>
<feature type="domain" description="FAD/NAD(P)-binding" evidence="4">
    <location>
        <begin position="5"/>
        <end position="292"/>
    </location>
</feature>
<protein>
    <recommendedName>
        <fullName evidence="4">FAD/NAD(P)-binding domain-containing protein</fullName>
    </recommendedName>
</protein>
<evidence type="ECO:0000256" key="1">
    <source>
        <dbReference type="ARBA" id="ARBA00009333"/>
    </source>
</evidence>
<dbReference type="Proteomes" id="UP000286045">
    <property type="component" value="Unassembled WGS sequence"/>
</dbReference>
<dbReference type="SUPFAM" id="SSF51905">
    <property type="entry name" value="FAD/NAD(P)-binding domain"/>
    <property type="match status" value="1"/>
</dbReference>
<keyword evidence="3" id="KW-0560">Oxidoreductase</keyword>
<evidence type="ECO:0000259" key="4">
    <source>
        <dbReference type="Pfam" id="PF07992"/>
    </source>
</evidence>
<dbReference type="STRING" id="363999.A0A439CW03"/>
<comment type="caution">
    <text evidence="5">The sequence shown here is derived from an EMBL/GenBank/DDBJ whole genome shotgun (WGS) entry which is preliminary data.</text>
</comment>
<proteinExistence type="inferred from homology"/>
<dbReference type="InterPro" id="IPR036188">
    <property type="entry name" value="FAD/NAD-bd_sf"/>
</dbReference>
<comment type="similarity">
    <text evidence="1">Belongs to the class-II pyridine nucleotide-disulfide oxidoreductase family.</text>
</comment>
<dbReference type="PANTHER" id="PTHR48105">
    <property type="entry name" value="THIOREDOXIN REDUCTASE 1-RELATED-RELATED"/>
    <property type="match status" value="1"/>
</dbReference>
<organism evidence="5 6">
    <name type="scientific">Xylaria grammica</name>
    <dbReference type="NCBI Taxonomy" id="363999"/>
    <lineage>
        <taxon>Eukaryota</taxon>
        <taxon>Fungi</taxon>
        <taxon>Dikarya</taxon>
        <taxon>Ascomycota</taxon>
        <taxon>Pezizomycotina</taxon>
        <taxon>Sordariomycetes</taxon>
        <taxon>Xylariomycetidae</taxon>
        <taxon>Xylariales</taxon>
        <taxon>Xylariaceae</taxon>
        <taxon>Xylaria</taxon>
    </lineage>
</organism>
<evidence type="ECO:0000256" key="3">
    <source>
        <dbReference type="ARBA" id="ARBA00023002"/>
    </source>
</evidence>
<accession>A0A439CW03</accession>
<dbReference type="InterPro" id="IPR050097">
    <property type="entry name" value="Ferredoxin-NADP_redctase_2"/>
</dbReference>
<reference evidence="5 6" key="1">
    <citation type="submission" date="2018-12" db="EMBL/GenBank/DDBJ databases">
        <title>Draft genome sequence of Xylaria grammica IHI A82.</title>
        <authorList>
            <person name="Buettner E."/>
            <person name="Kellner H."/>
        </authorList>
    </citation>
    <scope>NUCLEOTIDE SEQUENCE [LARGE SCALE GENOMIC DNA]</scope>
    <source>
        <strain evidence="5 6">IHI A82</strain>
    </source>
</reference>
<dbReference type="EMBL" id="RYZI01000341">
    <property type="protein sequence ID" value="RWA06389.1"/>
    <property type="molecule type" value="Genomic_DNA"/>
</dbReference>
<dbReference type="InterPro" id="IPR023753">
    <property type="entry name" value="FAD/NAD-binding_dom"/>
</dbReference>
<dbReference type="Pfam" id="PF07992">
    <property type="entry name" value="Pyr_redox_2"/>
    <property type="match status" value="1"/>
</dbReference>
<gene>
    <name evidence="5" type="ORF">EKO27_g8723</name>
</gene>
<keyword evidence="6" id="KW-1185">Reference proteome</keyword>
<dbReference type="PRINTS" id="PR00469">
    <property type="entry name" value="PNDRDTASEII"/>
</dbReference>
<name>A0A439CW03_9PEZI</name>
<dbReference type="Gene3D" id="3.50.50.60">
    <property type="entry name" value="FAD/NAD(P)-binding domain"/>
    <property type="match status" value="2"/>
</dbReference>
<dbReference type="AlphaFoldDB" id="A0A439CW03"/>
<dbReference type="PRINTS" id="PR00368">
    <property type="entry name" value="FADPNR"/>
</dbReference>
<evidence type="ECO:0000313" key="5">
    <source>
        <dbReference type="EMBL" id="RWA06389.1"/>
    </source>
</evidence>
<dbReference type="GO" id="GO:0016491">
    <property type="term" value="F:oxidoreductase activity"/>
    <property type="evidence" value="ECO:0007669"/>
    <property type="project" value="UniProtKB-KW"/>
</dbReference>
<keyword evidence="2" id="KW-0285">Flavoprotein</keyword>
<dbReference type="GO" id="GO:0097237">
    <property type="term" value="P:cellular response to toxic substance"/>
    <property type="evidence" value="ECO:0007669"/>
    <property type="project" value="UniProtKB-ARBA"/>
</dbReference>
<evidence type="ECO:0000313" key="6">
    <source>
        <dbReference type="Proteomes" id="UP000286045"/>
    </source>
</evidence>